<organism evidence="3 4">
    <name type="scientific">Galerina marginata (strain CBS 339.88)</name>
    <dbReference type="NCBI Taxonomy" id="685588"/>
    <lineage>
        <taxon>Eukaryota</taxon>
        <taxon>Fungi</taxon>
        <taxon>Dikarya</taxon>
        <taxon>Basidiomycota</taxon>
        <taxon>Agaricomycotina</taxon>
        <taxon>Agaricomycetes</taxon>
        <taxon>Agaricomycetidae</taxon>
        <taxon>Agaricales</taxon>
        <taxon>Agaricineae</taxon>
        <taxon>Strophariaceae</taxon>
        <taxon>Galerina</taxon>
    </lineage>
</organism>
<reference evidence="4" key="1">
    <citation type="journal article" date="2014" name="Proc. Natl. Acad. Sci. U.S.A.">
        <title>Extensive sampling of basidiomycete genomes demonstrates inadequacy of the white-rot/brown-rot paradigm for wood decay fungi.</title>
        <authorList>
            <person name="Riley R."/>
            <person name="Salamov A.A."/>
            <person name="Brown D.W."/>
            <person name="Nagy L.G."/>
            <person name="Floudas D."/>
            <person name="Held B.W."/>
            <person name="Levasseur A."/>
            <person name="Lombard V."/>
            <person name="Morin E."/>
            <person name="Otillar R."/>
            <person name="Lindquist E.A."/>
            <person name="Sun H."/>
            <person name="LaButti K.M."/>
            <person name="Schmutz J."/>
            <person name="Jabbour D."/>
            <person name="Luo H."/>
            <person name="Baker S.E."/>
            <person name="Pisabarro A.G."/>
            <person name="Walton J.D."/>
            <person name="Blanchette R.A."/>
            <person name="Henrissat B."/>
            <person name="Martin F."/>
            <person name="Cullen D."/>
            <person name="Hibbett D.S."/>
            <person name="Grigoriev I.V."/>
        </authorList>
    </citation>
    <scope>NUCLEOTIDE SEQUENCE [LARGE SCALE GENOMIC DNA]</scope>
    <source>
        <strain evidence="4">CBS 339.88</strain>
    </source>
</reference>
<dbReference type="AlphaFoldDB" id="A0A067STX1"/>
<evidence type="ECO:0000313" key="4">
    <source>
        <dbReference type="Proteomes" id="UP000027222"/>
    </source>
</evidence>
<feature type="transmembrane region" description="Helical" evidence="1">
    <location>
        <begin position="101"/>
        <end position="122"/>
    </location>
</feature>
<dbReference type="Proteomes" id="UP000027222">
    <property type="component" value="Unassembled WGS sequence"/>
</dbReference>
<keyword evidence="1" id="KW-0812">Transmembrane</keyword>
<sequence length="177" mass="19483">MSKKILVLMLVSFAITSAASLGVLINLEKHSSAQVFPLPTGGKICAPTATTPSWFPTFWVPIFVFEVLLCTLAIVSVFRTRKQAASTDRIGIVDILVRDSIAYFIIIGATYMTCFLMWLKAPIRFTDIPVYFTIAMSCVSGSRVLLNVRRAAVDPSANLTGFDSQQTEHWSVARNDS</sequence>
<keyword evidence="4" id="KW-1185">Reference proteome</keyword>
<keyword evidence="1" id="KW-1133">Transmembrane helix</keyword>
<dbReference type="HOGENOM" id="CLU_035509_14_2_1"/>
<evidence type="ECO:0000256" key="1">
    <source>
        <dbReference type="SAM" id="Phobius"/>
    </source>
</evidence>
<protein>
    <recommendedName>
        <fullName evidence="5">MARVEL domain-containing protein</fullName>
    </recommendedName>
</protein>
<feature type="chain" id="PRO_5001646130" description="MARVEL domain-containing protein" evidence="2">
    <location>
        <begin position="19"/>
        <end position="177"/>
    </location>
</feature>
<dbReference type="OrthoDB" id="3349377at2759"/>
<name>A0A067STX1_GALM3</name>
<accession>A0A067STX1</accession>
<dbReference type="EMBL" id="KL142394">
    <property type="protein sequence ID" value="KDR71154.1"/>
    <property type="molecule type" value="Genomic_DNA"/>
</dbReference>
<feature type="transmembrane region" description="Helical" evidence="1">
    <location>
        <begin position="128"/>
        <end position="146"/>
    </location>
</feature>
<keyword evidence="2" id="KW-0732">Signal</keyword>
<keyword evidence="1" id="KW-0472">Membrane</keyword>
<feature type="signal peptide" evidence="2">
    <location>
        <begin position="1"/>
        <end position="18"/>
    </location>
</feature>
<gene>
    <name evidence="3" type="ORF">GALMADRAFT_254371</name>
</gene>
<evidence type="ECO:0000256" key="2">
    <source>
        <dbReference type="SAM" id="SignalP"/>
    </source>
</evidence>
<evidence type="ECO:0008006" key="5">
    <source>
        <dbReference type="Google" id="ProtNLM"/>
    </source>
</evidence>
<feature type="transmembrane region" description="Helical" evidence="1">
    <location>
        <begin position="58"/>
        <end position="80"/>
    </location>
</feature>
<evidence type="ECO:0000313" key="3">
    <source>
        <dbReference type="EMBL" id="KDR71154.1"/>
    </source>
</evidence>
<proteinExistence type="predicted"/>